<sequence>MSDQTSSLWVKKADLPQSEWRATPATELADGQILLEIEKYALTANNITYAAVGDGFGYWNFFPTGDADWGIVPVWGFAKVVASKQDGIAVGERVYGYLPMASHLVVAPGNVTDAGFVDHSEHRQGLAIIYNQYHRLGMDAGQMEEERALYQPLFTTSFLIEDMMRKAEWFGAEAVLLTSASSKTALGLAMVAKNLSSDIKRIGLTSAGNKAFVEETGLYDEVLTYDDLSSVDASQAIVSVDFAGNSALLSAIHSHWDTNLKFSSMVGATHFEERTGRGELKGPEPVMFFAPTVAESLMKEVGPATFRAMVDEQFAAFVANVANHLSVEHLSGQDALQSAYLEMLANKVAPNRGLICALG</sequence>
<keyword evidence="2" id="KW-1185">Reference proteome</keyword>
<evidence type="ECO:0000313" key="2">
    <source>
        <dbReference type="Proteomes" id="UP001500713"/>
    </source>
</evidence>
<dbReference type="InterPro" id="IPR011032">
    <property type="entry name" value="GroES-like_sf"/>
</dbReference>
<accession>A0ABN1B203</accession>
<reference evidence="2" key="1">
    <citation type="journal article" date="2019" name="Int. J. Syst. Evol. Microbiol.">
        <title>The Global Catalogue of Microorganisms (GCM) 10K type strain sequencing project: providing services to taxonomists for standard genome sequencing and annotation.</title>
        <authorList>
            <consortium name="The Broad Institute Genomics Platform"/>
            <consortium name="The Broad Institute Genome Sequencing Center for Infectious Disease"/>
            <person name="Wu L."/>
            <person name="Ma J."/>
        </authorList>
    </citation>
    <scope>NUCLEOTIDE SEQUENCE [LARGE SCALE GENOMIC DNA]</scope>
    <source>
        <strain evidence="2">JCM 14162</strain>
    </source>
</reference>
<organism evidence="1 2">
    <name type="scientific">Parasphingorhabdus litoris</name>
    <dbReference type="NCBI Taxonomy" id="394733"/>
    <lineage>
        <taxon>Bacteria</taxon>
        <taxon>Pseudomonadati</taxon>
        <taxon>Pseudomonadota</taxon>
        <taxon>Alphaproteobacteria</taxon>
        <taxon>Sphingomonadales</taxon>
        <taxon>Sphingomonadaceae</taxon>
        <taxon>Parasphingorhabdus</taxon>
    </lineage>
</organism>
<comment type="caution">
    <text evidence="1">The sequence shown here is derived from an EMBL/GenBank/DDBJ whole genome shotgun (WGS) entry which is preliminary data.</text>
</comment>
<name>A0ABN1B203_9SPHN</name>
<gene>
    <name evidence="1" type="ORF">GCM10009096_34560</name>
</gene>
<evidence type="ECO:0000313" key="1">
    <source>
        <dbReference type="EMBL" id="GAA0488660.1"/>
    </source>
</evidence>
<dbReference type="EMBL" id="BAAAEM010000005">
    <property type="protein sequence ID" value="GAA0488660.1"/>
    <property type="molecule type" value="Genomic_DNA"/>
</dbReference>
<dbReference type="InterPro" id="IPR021276">
    <property type="entry name" value="DUF2855"/>
</dbReference>
<dbReference type="SUPFAM" id="SSF50129">
    <property type="entry name" value="GroES-like"/>
    <property type="match status" value="1"/>
</dbReference>
<dbReference type="RefSeq" id="WP_229954473.1">
    <property type="nucleotide sequence ID" value="NZ_BAAAEM010000005.1"/>
</dbReference>
<proteinExistence type="predicted"/>
<protein>
    <submittedName>
        <fullName evidence="1">DUF2855 family protein</fullName>
    </submittedName>
</protein>
<dbReference type="Pfam" id="PF11017">
    <property type="entry name" value="DUF2855"/>
    <property type="match status" value="1"/>
</dbReference>
<dbReference type="Proteomes" id="UP001500713">
    <property type="component" value="Unassembled WGS sequence"/>
</dbReference>